<gene>
    <name evidence="9" type="ORF">OKA05_28760</name>
</gene>
<dbReference type="GO" id="GO:0016301">
    <property type="term" value="F:kinase activity"/>
    <property type="evidence" value="ECO:0007669"/>
    <property type="project" value="UniProtKB-KW"/>
</dbReference>
<evidence type="ECO:0000313" key="10">
    <source>
        <dbReference type="Proteomes" id="UP001320876"/>
    </source>
</evidence>
<dbReference type="SMART" id="SM00220">
    <property type="entry name" value="S_TKc"/>
    <property type="match status" value="1"/>
</dbReference>
<evidence type="ECO:0000313" key="9">
    <source>
        <dbReference type="EMBL" id="MCW1926578.1"/>
    </source>
</evidence>
<dbReference type="CDD" id="cd14014">
    <property type="entry name" value="STKc_PknB_like"/>
    <property type="match status" value="1"/>
</dbReference>
<dbReference type="PROSITE" id="PS50011">
    <property type="entry name" value="PROTEIN_KINASE_DOM"/>
    <property type="match status" value="1"/>
</dbReference>
<keyword evidence="4 5" id="KW-0067">ATP-binding</keyword>
<evidence type="ECO:0000256" key="7">
    <source>
        <dbReference type="SAM" id="MobiDB-lite"/>
    </source>
</evidence>
<dbReference type="Gene3D" id="3.30.200.20">
    <property type="entry name" value="Phosphorylase Kinase, domain 1"/>
    <property type="match status" value="1"/>
</dbReference>
<evidence type="ECO:0000256" key="5">
    <source>
        <dbReference type="PROSITE-ProRule" id="PRU10141"/>
    </source>
</evidence>
<feature type="region of interest" description="Disordered" evidence="7">
    <location>
        <begin position="614"/>
        <end position="648"/>
    </location>
</feature>
<evidence type="ECO:0000256" key="2">
    <source>
        <dbReference type="ARBA" id="ARBA00022741"/>
    </source>
</evidence>
<organism evidence="9 10">
    <name type="scientific">Luteolibacter arcticus</name>
    <dbReference type="NCBI Taxonomy" id="1581411"/>
    <lineage>
        <taxon>Bacteria</taxon>
        <taxon>Pseudomonadati</taxon>
        <taxon>Verrucomicrobiota</taxon>
        <taxon>Verrucomicrobiia</taxon>
        <taxon>Verrucomicrobiales</taxon>
        <taxon>Verrucomicrobiaceae</taxon>
        <taxon>Luteolibacter</taxon>
    </lineage>
</organism>
<dbReference type="SUPFAM" id="SSF56112">
    <property type="entry name" value="Protein kinase-like (PK-like)"/>
    <property type="match status" value="1"/>
</dbReference>
<dbReference type="InterPro" id="IPR011009">
    <property type="entry name" value="Kinase-like_dom_sf"/>
</dbReference>
<reference evidence="9 10" key="1">
    <citation type="submission" date="2022-10" db="EMBL/GenBank/DDBJ databases">
        <title>Luteolibacter arcticus strain CCTCC AB 2014275, whole genome shotgun sequencing project.</title>
        <authorList>
            <person name="Zhao G."/>
            <person name="Shen L."/>
        </authorList>
    </citation>
    <scope>NUCLEOTIDE SEQUENCE [LARGE SCALE GENOMIC DNA]</scope>
    <source>
        <strain evidence="9 10">CCTCC AB 2014275</strain>
    </source>
</reference>
<dbReference type="PROSITE" id="PS00107">
    <property type="entry name" value="PROTEIN_KINASE_ATP"/>
    <property type="match status" value="1"/>
</dbReference>
<evidence type="ECO:0000256" key="1">
    <source>
        <dbReference type="ARBA" id="ARBA00022679"/>
    </source>
</evidence>
<feature type="domain" description="Protein kinase" evidence="8">
    <location>
        <begin position="78"/>
        <end position="367"/>
    </location>
</feature>
<feature type="coiled-coil region" evidence="6">
    <location>
        <begin position="488"/>
        <end position="528"/>
    </location>
</feature>
<keyword evidence="1" id="KW-0808">Transferase</keyword>
<feature type="coiled-coil region" evidence="6">
    <location>
        <begin position="418"/>
        <end position="455"/>
    </location>
</feature>
<sequence length="648" mass="71287">MPDRPSLDIILQTALEIPGPEERAGYLGEACRGDRALLEEVESLVAAHFADEGFMIPAAHLLRDEARTERQGDTIGPFKLLRQLGEGGFGTVYLAEQSSPVKRQVALKLIKPGMDSREIISRFEAERQALALMDHPHIAKVYDAGTTPGGRPYFVMELVEGVTITEFRAGADLGIAGMLGLFADVCAAVQHAHQKGIIHRDLKPANLLVSVHDGEPVVKVIDFGIAKAIGTEASGITLFTQMGRMIGTPQYMSPEQAELHPLAVDTRSDIYSLGVVLYELLTGTTPLDPERLRGVPYGEIRRLIHEVIPPKPSTRLSDFPVGPHADGRSEVSPRALRGDLDWIVLKALEKDPERRYESAGAFAEDLLRYLQHKPVEARPPSMAYLMQRFARRHRGPVVAGGALLAALLLGAAGTSIGMKRALDAKEELLWKNRELDRQKLELVDHKERLAGLLESNQRMLGEIQRMSTNEAELPAEFEALRKENQALLDKVSSEVANQERHAEEISRLQRANAQLEKLVMESKDADAAVAWARARLFETHTVALEMNARGQFYLEGVLIPYPVLLQAFASLPDDDDGGKSPPRRLTVALPAGAKPTDAVYHFRLNQLAAAADGIGLRHDLPRPREKALLPEKPSPQEKSLPPEKPAAK</sequence>
<dbReference type="PANTHER" id="PTHR43289">
    <property type="entry name" value="MITOGEN-ACTIVATED PROTEIN KINASE KINASE KINASE 20-RELATED"/>
    <property type="match status" value="1"/>
</dbReference>
<dbReference type="InterPro" id="IPR008271">
    <property type="entry name" value="Ser/Thr_kinase_AS"/>
</dbReference>
<keyword evidence="2 5" id="KW-0547">Nucleotide-binding</keyword>
<evidence type="ECO:0000256" key="4">
    <source>
        <dbReference type="ARBA" id="ARBA00022840"/>
    </source>
</evidence>
<proteinExistence type="predicted"/>
<keyword evidence="10" id="KW-1185">Reference proteome</keyword>
<evidence type="ECO:0000259" key="8">
    <source>
        <dbReference type="PROSITE" id="PS50011"/>
    </source>
</evidence>
<accession>A0ABT3GSR8</accession>
<feature type="binding site" evidence="5">
    <location>
        <position position="108"/>
    </location>
    <ligand>
        <name>ATP</name>
        <dbReference type="ChEBI" id="CHEBI:30616"/>
    </ligand>
</feature>
<keyword evidence="3 9" id="KW-0418">Kinase</keyword>
<dbReference type="RefSeq" id="WP_264490686.1">
    <property type="nucleotide sequence ID" value="NZ_JAPDDT010000030.1"/>
</dbReference>
<evidence type="ECO:0000256" key="3">
    <source>
        <dbReference type="ARBA" id="ARBA00022777"/>
    </source>
</evidence>
<dbReference type="PANTHER" id="PTHR43289:SF6">
    <property type="entry name" value="SERINE_THREONINE-PROTEIN KINASE NEKL-3"/>
    <property type="match status" value="1"/>
</dbReference>
<dbReference type="Pfam" id="PF00069">
    <property type="entry name" value="Pkinase"/>
    <property type="match status" value="1"/>
</dbReference>
<dbReference type="EMBL" id="JAPDDT010000030">
    <property type="protein sequence ID" value="MCW1926578.1"/>
    <property type="molecule type" value="Genomic_DNA"/>
</dbReference>
<dbReference type="PROSITE" id="PS00108">
    <property type="entry name" value="PROTEIN_KINASE_ST"/>
    <property type="match status" value="1"/>
</dbReference>
<keyword evidence="6" id="KW-0175">Coiled coil</keyword>
<protein>
    <submittedName>
        <fullName evidence="9">Protein kinase</fullName>
    </submittedName>
</protein>
<feature type="compositionally biased region" description="Basic and acidic residues" evidence="7">
    <location>
        <begin position="615"/>
        <end position="629"/>
    </location>
</feature>
<dbReference type="InterPro" id="IPR000719">
    <property type="entry name" value="Prot_kinase_dom"/>
</dbReference>
<comment type="caution">
    <text evidence="9">The sequence shown here is derived from an EMBL/GenBank/DDBJ whole genome shotgun (WGS) entry which is preliminary data.</text>
</comment>
<evidence type="ECO:0000256" key="6">
    <source>
        <dbReference type="SAM" id="Coils"/>
    </source>
</evidence>
<name>A0ABT3GSR8_9BACT</name>
<dbReference type="InterPro" id="IPR017441">
    <property type="entry name" value="Protein_kinase_ATP_BS"/>
</dbReference>
<dbReference type="Proteomes" id="UP001320876">
    <property type="component" value="Unassembled WGS sequence"/>
</dbReference>
<dbReference type="Gene3D" id="1.10.510.10">
    <property type="entry name" value="Transferase(Phosphotransferase) domain 1"/>
    <property type="match status" value="1"/>
</dbReference>